<protein>
    <submittedName>
        <fullName evidence="4">Ribose transport system substrate-binding protein</fullName>
    </submittedName>
</protein>
<feature type="domain" description="Periplasmic binding protein" evidence="3">
    <location>
        <begin position="44"/>
        <end position="297"/>
    </location>
</feature>
<sequence>MVVHPRTTKPRTRLAAGACALLLVACQSPSGGDDSQDGTLQLAFSYASTSQNPFQEMAFGAQAAATDAGEVELTANAPSSIDGPGQVSQFQSAIRTSADGIALQTLTPDLFVRPLRQANEADVPVVAVDTVPPEGTDVGLYVGNSNTELGRELGRELLEHIPEDAEGYVVLGNDIPGLALLEQRLAGTQEVLEQERPGLSIRGPFDAGSEPSVNFNKWNDIVKAHPDAIAYIGAGASDAVSLSLIQKNTGQRFLVGSCDPDPQALLGVKDGYVAALASPEHWLKGYVAVRMLAESARTGEPLPQGWWNTGSLIINSENIDEIMARQENEAARKEWFADEATAQVADPQAHLRPLDEAN</sequence>
<proteinExistence type="inferred from homology"/>
<dbReference type="EMBL" id="VFML01000002">
    <property type="protein sequence ID" value="TQI93785.1"/>
    <property type="molecule type" value="Genomic_DNA"/>
</dbReference>
<evidence type="ECO:0000313" key="4">
    <source>
        <dbReference type="EMBL" id="TQI93785.1"/>
    </source>
</evidence>
<dbReference type="Pfam" id="PF13407">
    <property type="entry name" value="Peripla_BP_4"/>
    <property type="match status" value="1"/>
</dbReference>
<comment type="subcellular location">
    <subcellularLocation>
        <location evidence="1">Cell envelope</location>
    </subcellularLocation>
</comment>
<keyword evidence="5" id="KW-1185">Reference proteome</keyword>
<dbReference type="OrthoDB" id="3286068at2"/>
<dbReference type="InterPro" id="IPR050555">
    <property type="entry name" value="Bact_Solute-Bind_Prot2"/>
</dbReference>
<evidence type="ECO:0000259" key="3">
    <source>
        <dbReference type="Pfam" id="PF13407"/>
    </source>
</evidence>
<dbReference type="GO" id="GO:0030246">
    <property type="term" value="F:carbohydrate binding"/>
    <property type="evidence" value="ECO:0007669"/>
    <property type="project" value="TreeGrafter"/>
</dbReference>
<dbReference type="InterPro" id="IPR028082">
    <property type="entry name" value="Peripla_BP_I"/>
</dbReference>
<gene>
    <name evidence="4" type="ORF">FB471_5927</name>
</gene>
<comment type="similarity">
    <text evidence="2">Belongs to the bacterial solute-binding protein 2 family.</text>
</comment>
<organism evidence="4 5">
    <name type="scientific">Amycolatopsis cihanbeyliensis</name>
    <dbReference type="NCBI Taxonomy" id="1128664"/>
    <lineage>
        <taxon>Bacteria</taxon>
        <taxon>Bacillati</taxon>
        <taxon>Actinomycetota</taxon>
        <taxon>Actinomycetes</taxon>
        <taxon>Pseudonocardiales</taxon>
        <taxon>Pseudonocardiaceae</taxon>
        <taxon>Amycolatopsis</taxon>
    </lineage>
</organism>
<dbReference type="Proteomes" id="UP000320876">
    <property type="component" value="Unassembled WGS sequence"/>
</dbReference>
<name>A0A542CSI6_AMYCI</name>
<dbReference type="PROSITE" id="PS51257">
    <property type="entry name" value="PROKAR_LIPOPROTEIN"/>
    <property type="match status" value="1"/>
</dbReference>
<dbReference type="RefSeq" id="WP_142002885.1">
    <property type="nucleotide sequence ID" value="NZ_VFML01000002.1"/>
</dbReference>
<dbReference type="GO" id="GO:0030288">
    <property type="term" value="C:outer membrane-bounded periplasmic space"/>
    <property type="evidence" value="ECO:0007669"/>
    <property type="project" value="TreeGrafter"/>
</dbReference>
<evidence type="ECO:0000256" key="2">
    <source>
        <dbReference type="ARBA" id="ARBA00007639"/>
    </source>
</evidence>
<dbReference type="AlphaFoldDB" id="A0A542CSI6"/>
<dbReference type="PANTHER" id="PTHR30036:SF7">
    <property type="entry name" value="ABC TRANSPORTER PERIPLASMIC-BINDING PROTEIN YPHF"/>
    <property type="match status" value="1"/>
</dbReference>
<dbReference type="InterPro" id="IPR025997">
    <property type="entry name" value="SBP_2_dom"/>
</dbReference>
<dbReference type="CDD" id="cd01536">
    <property type="entry name" value="PBP1_ABC_sugar_binding-like"/>
    <property type="match status" value="1"/>
</dbReference>
<evidence type="ECO:0000256" key="1">
    <source>
        <dbReference type="ARBA" id="ARBA00004196"/>
    </source>
</evidence>
<dbReference type="PANTHER" id="PTHR30036">
    <property type="entry name" value="D-XYLOSE-BINDING PERIPLASMIC PROTEIN"/>
    <property type="match status" value="1"/>
</dbReference>
<dbReference type="SUPFAM" id="SSF53822">
    <property type="entry name" value="Periplasmic binding protein-like I"/>
    <property type="match status" value="1"/>
</dbReference>
<comment type="caution">
    <text evidence="4">The sequence shown here is derived from an EMBL/GenBank/DDBJ whole genome shotgun (WGS) entry which is preliminary data.</text>
</comment>
<reference evidence="4 5" key="1">
    <citation type="submission" date="2019-06" db="EMBL/GenBank/DDBJ databases">
        <title>Sequencing the genomes of 1000 actinobacteria strains.</title>
        <authorList>
            <person name="Klenk H.-P."/>
        </authorList>
    </citation>
    <scope>NUCLEOTIDE SEQUENCE [LARGE SCALE GENOMIC DNA]</scope>
    <source>
        <strain evidence="4 5">DSM 45679</strain>
    </source>
</reference>
<evidence type="ECO:0000313" key="5">
    <source>
        <dbReference type="Proteomes" id="UP000320876"/>
    </source>
</evidence>
<accession>A0A542CSI6</accession>
<dbReference type="Gene3D" id="3.40.50.2300">
    <property type="match status" value="2"/>
</dbReference>